<dbReference type="InterPro" id="IPR035644">
    <property type="entry name" value="MraZ_C"/>
</dbReference>
<dbReference type="HAMAP" id="MF_01008">
    <property type="entry name" value="MraZ"/>
    <property type="match status" value="1"/>
</dbReference>
<dbReference type="InterPro" id="IPR038619">
    <property type="entry name" value="MraZ_sf"/>
</dbReference>
<evidence type="ECO:0000256" key="1">
    <source>
        <dbReference type="ARBA" id="ARBA00013860"/>
    </source>
</evidence>
<evidence type="ECO:0000256" key="3">
    <source>
        <dbReference type="ARBA" id="ARBA00022737"/>
    </source>
</evidence>
<dbReference type="GO" id="GO:0005737">
    <property type="term" value="C:cytoplasm"/>
    <property type="evidence" value="ECO:0007669"/>
    <property type="project" value="UniProtKB-UniRule"/>
</dbReference>
<name>A0A0A0BFJ4_9GAMM</name>
<dbReference type="Gene3D" id="3.40.1550.20">
    <property type="entry name" value="Transcriptional regulator MraZ domain"/>
    <property type="match status" value="1"/>
</dbReference>
<dbReference type="PANTHER" id="PTHR34701">
    <property type="entry name" value="TRANSCRIPTIONAL REGULATOR MRAZ"/>
    <property type="match status" value="1"/>
</dbReference>
<keyword evidence="2 7" id="KW-0963">Cytoplasm</keyword>
<organism evidence="9 10">
    <name type="scientific">Methylophaga thiooxydans</name>
    <dbReference type="NCBI Taxonomy" id="392484"/>
    <lineage>
        <taxon>Bacteria</taxon>
        <taxon>Pseudomonadati</taxon>
        <taxon>Pseudomonadota</taxon>
        <taxon>Gammaproteobacteria</taxon>
        <taxon>Thiotrichales</taxon>
        <taxon>Piscirickettsiaceae</taxon>
        <taxon>Methylophaga</taxon>
    </lineage>
</organism>
<dbReference type="InterPro" id="IPR020603">
    <property type="entry name" value="MraZ_dom"/>
</dbReference>
<dbReference type="Pfam" id="PF02381">
    <property type="entry name" value="MraZ"/>
    <property type="match status" value="2"/>
</dbReference>
<keyword evidence="6 7" id="KW-0804">Transcription</keyword>
<keyword evidence="4 7" id="KW-0805">Transcription regulation</keyword>
<dbReference type="SUPFAM" id="SSF89447">
    <property type="entry name" value="AbrB/MazE/MraZ-like"/>
    <property type="match status" value="1"/>
</dbReference>
<dbReference type="CDD" id="cd16321">
    <property type="entry name" value="MraZ_C"/>
    <property type="match status" value="1"/>
</dbReference>
<evidence type="ECO:0000259" key="8">
    <source>
        <dbReference type="PROSITE" id="PS51740"/>
    </source>
</evidence>
<dbReference type="RefSeq" id="WP_008291182.1">
    <property type="nucleotide sequence ID" value="NZ_JADFAB010000002.1"/>
</dbReference>
<proteinExistence type="inferred from homology"/>
<dbReference type="GO" id="GO:0009295">
    <property type="term" value="C:nucleoid"/>
    <property type="evidence" value="ECO:0007669"/>
    <property type="project" value="UniProtKB-SubCell"/>
</dbReference>
<evidence type="ECO:0000256" key="5">
    <source>
        <dbReference type="ARBA" id="ARBA00023125"/>
    </source>
</evidence>
<dbReference type="InterPro" id="IPR007159">
    <property type="entry name" value="SpoVT-AbrB_dom"/>
</dbReference>
<dbReference type="InterPro" id="IPR037914">
    <property type="entry name" value="SpoVT-AbrB_sf"/>
</dbReference>
<keyword evidence="3" id="KW-0677">Repeat</keyword>
<dbReference type="InterPro" id="IPR003444">
    <property type="entry name" value="MraZ"/>
</dbReference>
<dbReference type="InterPro" id="IPR035642">
    <property type="entry name" value="MraZ_N"/>
</dbReference>
<protein>
    <recommendedName>
        <fullName evidence="1 7">Transcriptional regulator MraZ</fullName>
    </recommendedName>
</protein>
<dbReference type="EMBL" id="JRQD01000004">
    <property type="protein sequence ID" value="KGM06645.1"/>
    <property type="molecule type" value="Genomic_DNA"/>
</dbReference>
<feature type="domain" description="SpoVT-AbrB" evidence="8">
    <location>
        <begin position="5"/>
        <end position="52"/>
    </location>
</feature>
<evidence type="ECO:0000256" key="4">
    <source>
        <dbReference type="ARBA" id="ARBA00023015"/>
    </source>
</evidence>
<dbReference type="NCBIfam" id="TIGR00242">
    <property type="entry name" value="division/cell wall cluster transcriptional repressor MraZ"/>
    <property type="match status" value="1"/>
</dbReference>
<sequence>MFRGVATFNLDAKGRMAIPAKFRKHLDVCCEGRLVITIDHSDHCLQMYPLPEWELVEEKLAALPSLNPQVRRLKRMLLGYATECEMDGNGRILLPAKLREFAKLDKSMVMIGQGNKFELWNEQTWNELMDDCLEEDFDEILPAELESLSI</sequence>
<feature type="domain" description="SpoVT-AbrB" evidence="8">
    <location>
        <begin position="81"/>
        <end position="124"/>
    </location>
</feature>
<dbReference type="GO" id="GO:2000143">
    <property type="term" value="P:negative regulation of DNA-templated transcription initiation"/>
    <property type="evidence" value="ECO:0007669"/>
    <property type="project" value="TreeGrafter"/>
</dbReference>
<evidence type="ECO:0000313" key="10">
    <source>
        <dbReference type="Proteomes" id="UP000029999"/>
    </source>
</evidence>
<reference evidence="9 10" key="1">
    <citation type="submission" date="2014-09" db="EMBL/GenBank/DDBJ databases">
        <authorList>
            <person name="Grob C."/>
            <person name="Taubert M."/>
            <person name="Howat A.M."/>
            <person name="Burns O.J."/>
            <person name="Dixon J.L."/>
            <person name="Chen Y."/>
            <person name="Murrell J.C."/>
        </authorList>
    </citation>
    <scope>NUCLEOTIDE SEQUENCE [LARGE SCALE GENOMIC DNA]</scope>
    <source>
        <strain evidence="9">L4</strain>
    </source>
</reference>
<dbReference type="GO" id="GO:0003700">
    <property type="term" value="F:DNA-binding transcription factor activity"/>
    <property type="evidence" value="ECO:0007669"/>
    <property type="project" value="UniProtKB-UniRule"/>
</dbReference>
<dbReference type="GO" id="GO:0051301">
    <property type="term" value="P:cell division"/>
    <property type="evidence" value="ECO:0007669"/>
    <property type="project" value="UniProtKB-KW"/>
</dbReference>
<dbReference type="STRING" id="392484.LP43_1869"/>
<accession>A0A0A0BFJ4</accession>
<dbReference type="AlphaFoldDB" id="A0A0A0BFJ4"/>
<dbReference type="CDD" id="cd16320">
    <property type="entry name" value="MraZ_N"/>
    <property type="match status" value="1"/>
</dbReference>
<keyword evidence="9" id="KW-0132">Cell division</keyword>
<evidence type="ECO:0000256" key="7">
    <source>
        <dbReference type="HAMAP-Rule" id="MF_01008"/>
    </source>
</evidence>
<comment type="similarity">
    <text evidence="7">Belongs to the MraZ family.</text>
</comment>
<dbReference type="Proteomes" id="UP000029999">
    <property type="component" value="Unassembled WGS sequence"/>
</dbReference>
<evidence type="ECO:0000256" key="2">
    <source>
        <dbReference type="ARBA" id="ARBA00022490"/>
    </source>
</evidence>
<keyword evidence="5 7" id="KW-0238">DNA-binding</keyword>
<evidence type="ECO:0000256" key="6">
    <source>
        <dbReference type="ARBA" id="ARBA00023163"/>
    </source>
</evidence>
<comment type="subcellular location">
    <subcellularLocation>
        <location evidence="7">Cytoplasm</location>
        <location evidence="7">Nucleoid</location>
    </subcellularLocation>
</comment>
<comment type="caution">
    <text evidence="9">The sequence shown here is derived from an EMBL/GenBank/DDBJ whole genome shotgun (WGS) entry which is preliminary data.</text>
</comment>
<dbReference type="GO" id="GO:0000976">
    <property type="term" value="F:transcription cis-regulatory region binding"/>
    <property type="evidence" value="ECO:0007669"/>
    <property type="project" value="TreeGrafter"/>
</dbReference>
<comment type="subunit">
    <text evidence="7">Forms oligomers.</text>
</comment>
<dbReference type="PROSITE" id="PS51740">
    <property type="entry name" value="SPOVT_ABRB"/>
    <property type="match status" value="2"/>
</dbReference>
<keyword evidence="9" id="KW-0131">Cell cycle</keyword>
<dbReference type="PANTHER" id="PTHR34701:SF1">
    <property type="entry name" value="TRANSCRIPTIONAL REGULATOR MRAZ"/>
    <property type="match status" value="1"/>
</dbReference>
<evidence type="ECO:0000313" key="9">
    <source>
        <dbReference type="EMBL" id="KGM06645.1"/>
    </source>
</evidence>
<gene>
    <name evidence="7 9" type="primary">mraZ</name>
    <name evidence="9" type="ORF">LP43_1869</name>
</gene>